<organism evidence="10">
    <name type="scientific">marine metagenome</name>
    <dbReference type="NCBI Taxonomy" id="408172"/>
    <lineage>
        <taxon>unclassified sequences</taxon>
        <taxon>metagenomes</taxon>
        <taxon>ecological metagenomes</taxon>
    </lineage>
</organism>
<comment type="pathway">
    <text evidence="1">Lipid metabolism; fatty acid biosynthesis.</text>
</comment>
<accession>A0A381SPI5</accession>
<evidence type="ECO:0000256" key="6">
    <source>
        <dbReference type="ARBA" id="ARBA00023002"/>
    </source>
</evidence>
<dbReference type="NCBIfam" id="NF009466">
    <property type="entry name" value="PRK12826.1-2"/>
    <property type="match status" value="1"/>
</dbReference>
<keyword evidence="8" id="KW-0275">Fatty acid biosynthesis</keyword>
<evidence type="ECO:0000256" key="1">
    <source>
        <dbReference type="ARBA" id="ARBA00005194"/>
    </source>
</evidence>
<dbReference type="InterPro" id="IPR011284">
    <property type="entry name" value="3oxo_ACP_reduc"/>
</dbReference>
<keyword evidence="3" id="KW-0444">Lipid biosynthesis</keyword>
<dbReference type="SUPFAM" id="SSF51735">
    <property type="entry name" value="NAD(P)-binding Rossmann-fold domains"/>
    <property type="match status" value="1"/>
</dbReference>
<evidence type="ECO:0000259" key="9">
    <source>
        <dbReference type="SMART" id="SM00822"/>
    </source>
</evidence>
<gene>
    <name evidence="10" type="ORF">METZ01_LOCUS58178</name>
</gene>
<evidence type="ECO:0000256" key="8">
    <source>
        <dbReference type="ARBA" id="ARBA00023160"/>
    </source>
</evidence>
<evidence type="ECO:0000256" key="5">
    <source>
        <dbReference type="ARBA" id="ARBA00022857"/>
    </source>
</evidence>
<dbReference type="PROSITE" id="PS00061">
    <property type="entry name" value="ADH_SHORT"/>
    <property type="match status" value="1"/>
</dbReference>
<dbReference type="PANTHER" id="PTHR42879">
    <property type="entry name" value="3-OXOACYL-(ACYL-CARRIER-PROTEIN) REDUCTASE"/>
    <property type="match status" value="1"/>
</dbReference>
<dbReference type="Gene3D" id="3.40.50.720">
    <property type="entry name" value="NAD(P)-binding Rossmann-like Domain"/>
    <property type="match status" value="1"/>
</dbReference>
<dbReference type="InterPro" id="IPR050259">
    <property type="entry name" value="SDR"/>
</dbReference>
<keyword evidence="7" id="KW-0443">Lipid metabolism</keyword>
<dbReference type="SMART" id="SM00822">
    <property type="entry name" value="PKS_KR"/>
    <property type="match status" value="1"/>
</dbReference>
<keyword evidence="4" id="KW-0276">Fatty acid metabolism</keyword>
<comment type="similarity">
    <text evidence="2">Belongs to the short-chain dehydrogenases/reductases (SDR) family.</text>
</comment>
<dbReference type="GO" id="GO:0006633">
    <property type="term" value="P:fatty acid biosynthetic process"/>
    <property type="evidence" value="ECO:0007669"/>
    <property type="project" value="UniProtKB-KW"/>
</dbReference>
<sequence length="246" mass="26087">MELNGKIALITGGAQGIGRIISEDLARQGAHVILGDVNFGGAEKTVAEIKGRGGKASAVQLDVSSAADVQSVFDSIIKEYKPVDIVVNNAGITRDGLLVRMKEVDWDLVLNINLKGSFLCSQQAAKQMMKQKSGVIINIASIVGVMGNFGQANYSASKAGLIGFTKTLAREVAPRGIRANAVAPGFIDTEMTQVLEKSVREKLIEQIPLARLGQPEDVARCVSFLVSENASYITGQVINVNGGMLM</sequence>
<dbReference type="InterPro" id="IPR057326">
    <property type="entry name" value="KR_dom"/>
</dbReference>
<dbReference type="FunFam" id="3.40.50.720:FF:000037">
    <property type="entry name" value="3-oxoacyl-[acyl-carrier-protein] reductase FabG"/>
    <property type="match status" value="1"/>
</dbReference>
<dbReference type="PANTHER" id="PTHR42879:SF2">
    <property type="entry name" value="3-OXOACYL-[ACYL-CARRIER-PROTEIN] REDUCTASE FABG"/>
    <property type="match status" value="1"/>
</dbReference>
<dbReference type="GO" id="GO:0051287">
    <property type="term" value="F:NAD binding"/>
    <property type="evidence" value="ECO:0007669"/>
    <property type="project" value="InterPro"/>
</dbReference>
<keyword evidence="6" id="KW-0560">Oxidoreductase</keyword>
<name>A0A381SPI5_9ZZZZ</name>
<evidence type="ECO:0000256" key="4">
    <source>
        <dbReference type="ARBA" id="ARBA00022832"/>
    </source>
</evidence>
<dbReference type="Pfam" id="PF13561">
    <property type="entry name" value="adh_short_C2"/>
    <property type="match status" value="1"/>
</dbReference>
<dbReference type="InterPro" id="IPR036291">
    <property type="entry name" value="NAD(P)-bd_dom_sf"/>
</dbReference>
<evidence type="ECO:0000256" key="2">
    <source>
        <dbReference type="ARBA" id="ARBA00006484"/>
    </source>
</evidence>
<dbReference type="NCBIfam" id="NF004198">
    <property type="entry name" value="PRK05653.1-3"/>
    <property type="match status" value="1"/>
</dbReference>
<dbReference type="CDD" id="cd05333">
    <property type="entry name" value="BKR_SDR_c"/>
    <property type="match status" value="1"/>
</dbReference>
<evidence type="ECO:0000256" key="3">
    <source>
        <dbReference type="ARBA" id="ARBA00022516"/>
    </source>
</evidence>
<evidence type="ECO:0000256" key="7">
    <source>
        <dbReference type="ARBA" id="ARBA00023098"/>
    </source>
</evidence>
<reference evidence="10" key="1">
    <citation type="submission" date="2018-05" db="EMBL/GenBank/DDBJ databases">
        <authorList>
            <person name="Lanie J.A."/>
            <person name="Ng W.-L."/>
            <person name="Kazmierczak K.M."/>
            <person name="Andrzejewski T.M."/>
            <person name="Davidsen T.M."/>
            <person name="Wayne K.J."/>
            <person name="Tettelin H."/>
            <person name="Glass J.I."/>
            <person name="Rusch D."/>
            <person name="Podicherti R."/>
            <person name="Tsui H.-C.T."/>
            <person name="Winkler M.E."/>
        </authorList>
    </citation>
    <scope>NUCLEOTIDE SEQUENCE</scope>
</reference>
<keyword evidence="5" id="KW-0521">NADP</keyword>
<dbReference type="InterPro" id="IPR020904">
    <property type="entry name" value="Sc_DH/Rdtase_CS"/>
</dbReference>
<dbReference type="PRINTS" id="PR00080">
    <property type="entry name" value="SDRFAMILY"/>
</dbReference>
<evidence type="ECO:0000313" key="10">
    <source>
        <dbReference type="EMBL" id="SVA05324.1"/>
    </source>
</evidence>
<dbReference type="AlphaFoldDB" id="A0A381SPI5"/>
<dbReference type="InterPro" id="IPR002347">
    <property type="entry name" value="SDR_fam"/>
</dbReference>
<dbReference type="EMBL" id="UINC01003326">
    <property type="protein sequence ID" value="SVA05324.1"/>
    <property type="molecule type" value="Genomic_DNA"/>
</dbReference>
<dbReference type="NCBIfam" id="TIGR01830">
    <property type="entry name" value="3oxo_ACP_reduc"/>
    <property type="match status" value="1"/>
</dbReference>
<proteinExistence type="inferred from homology"/>
<dbReference type="NCBIfam" id="NF005559">
    <property type="entry name" value="PRK07231.1"/>
    <property type="match status" value="1"/>
</dbReference>
<dbReference type="PRINTS" id="PR00081">
    <property type="entry name" value="GDHRDH"/>
</dbReference>
<protein>
    <recommendedName>
        <fullName evidence="9">Ketoreductase domain-containing protein</fullName>
    </recommendedName>
</protein>
<feature type="domain" description="Ketoreductase" evidence="9">
    <location>
        <begin position="6"/>
        <end position="185"/>
    </location>
</feature>
<dbReference type="GO" id="GO:0004316">
    <property type="term" value="F:3-oxoacyl-[acyl-carrier-protein] reductase (NADPH) activity"/>
    <property type="evidence" value="ECO:0007669"/>
    <property type="project" value="InterPro"/>
</dbReference>